<accession>A0A4Y7KH69</accession>
<organism evidence="2 3">
    <name type="scientific">Papaver somniferum</name>
    <name type="common">Opium poppy</name>
    <dbReference type="NCBI Taxonomy" id="3469"/>
    <lineage>
        <taxon>Eukaryota</taxon>
        <taxon>Viridiplantae</taxon>
        <taxon>Streptophyta</taxon>
        <taxon>Embryophyta</taxon>
        <taxon>Tracheophyta</taxon>
        <taxon>Spermatophyta</taxon>
        <taxon>Magnoliopsida</taxon>
        <taxon>Ranunculales</taxon>
        <taxon>Papaveraceae</taxon>
        <taxon>Papaveroideae</taxon>
        <taxon>Papaver</taxon>
    </lineage>
</organism>
<dbReference type="Gramene" id="RZC71299">
    <property type="protein sequence ID" value="RZC71299"/>
    <property type="gene ID" value="C5167_034493"/>
</dbReference>
<feature type="region of interest" description="Disordered" evidence="1">
    <location>
        <begin position="114"/>
        <end position="136"/>
    </location>
</feature>
<protein>
    <submittedName>
        <fullName evidence="2">Uncharacterized protein</fullName>
    </submittedName>
</protein>
<evidence type="ECO:0000256" key="1">
    <source>
        <dbReference type="SAM" id="MobiDB-lite"/>
    </source>
</evidence>
<evidence type="ECO:0000313" key="3">
    <source>
        <dbReference type="Proteomes" id="UP000316621"/>
    </source>
</evidence>
<proteinExistence type="predicted"/>
<reference evidence="2 3" key="1">
    <citation type="journal article" date="2018" name="Science">
        <title>The opium poppy genome and morphinan production.</title>
        <authorList>
            <person name="Guo L."/>
            <person name="Winzer T."/>
            <person name="Yang X."/>
            <person name="Li Y."/>
            <person name="Ning Z."/>
            <person name="He Z."/>
            <person name="Teodor R."/>
            <person name="Lu Y."/>
            <person name="Bowser T.A."/>
            <person name="Graham I.A."/>
            <person name="Ye K."/>
        </authorList>
    </citation>
    <scope>NUCLEOTIDE SEQUENCE [LARGE SCALE GENOMIC DNA]</scope>
    <source>
        <strain evidence="3">cv. HN1</strain>
        <tissue evidence="2">Leaves</tissue>
    </source>
</reference>
<dbReference type="AlphaFoldDB" id="A0A4Y7KH69"/>
<name>A0A4Y7KH69_PAPSO</name>
<dbReference type="EMBL" id="CM010721">
    <property type="protein sequence ID" value="RZC71299.1"/>
    <property type="molecule type" value="Genomic_DNA"/>
</dbReference>
<dbReference type="Proteomes" id="UP000316621">
    <property type="component" value="Chromosome 7"/>
</dbReference>
<gene>
    <name evidence="2" type="ORF">C5167_034493</name>
</gene>
<feature type="compositionally biased region" description="Low complexity" evidence="1">
    <location>
        <begin position="123"/>
        <end position="136"/>
    </location>
</feature>
<keyword evidence="3" id="KW-1185">Reference proteome</keyword>
<sequence length="136" mass="14768">MLHCTDSIHTLASFAVQFTSYLISGNKPPAIQLHSHDSHCTCNLIHSQLCTDSNHHNGQDRNLCSNTSFPPPGCNFIYIIAPTVCNFIEPKLPELYQLNCSSVLLTSAQNPKHTSISVHSPGSTALHSAHSSTTQS</sequence>
<evidence type="ECO:0000313" key="2">
    <source>
        <dbReference type="EMBL" id="RZC71299.1"/>
    </source>
</evidence>